<dbReference type="AlphaFoldDB" id="A0A318JS90"/>
<evidence type="ECO:0000313" key="2">
    <source>
        <dbReference type="Proteomes" id="UP000247569"/>
    </source>
</evidence>
<sequence length="79" mass="8289">MGPITGGVMEFGWQNLHNGLRGGHTFDHAVPVLAPNTVWKDSYTDTTGSGEVMGSLTGTMYLGNTDCETPPITGSFTVG</sequence>
<dbReference type="EMBL" id="QJKF01000026">
    <property type="protein sequence ID" value="PXX53880.1"/>
    <property type="molecule type" value="Genomic_DNA"/>
</dbReference>
<comment type="caution">
    <text evidence="1">The sequence shown here is derived from an EMBL/GenBank/DDBJ whole genome shotgun (WGS) entry which is preliminary data.</text>
</comment>
<organism evidence="1 2">
    <name type="scientific">Nocardia tenerifensis</name>
    <dbReference type="NCBI Taxonomy" id="228006"/>
    <lineage>
        <taxon>Bacteria</taxon>
        <taxon>Bacillati</taxon>
        <taxon>Actinomycetota</taxon>
        <taxon>Actinomycetes</taxon>
        <taxon>Mycobacteriales</taxon>
        <taxon>Nocardiaceae</taxon>
        <taxon>Nocardia</taxon>
    </lineage>
</organism>
<dbReference type="Proteomes" id="UP000247569">
    <property type="component" value="Unassembled WGS sequence"/>
</dbReference>
<name>A0A318JS90_9NOCA</name>
<reference evidence="1 2" key="1">
    <citation type="submission" date="2018-05" db="EMBL/GenBank/DDBJ databases">
        <title>Genomic Encyclopedia of Type Strains, Phase IV (KMG-IV): sequencing the most valuable type-strain genomes for metagenomic binning, comparative biology and taxonomic classification.</title>
        <authorList>
            <person name="Goeker M."/>
        </authorList>
    </citation>
    <scope>NUCLEOTIDE SEQUENCE [LARGE SCALE GENOMIC DNA]</scope>
    <source>
        <strain evidence="1 2">DSM 44704</strain>
    </source>
</reference>
<protein>
    <submittedName>
        <fullName evidence="1">Uncharacterized protein</fullName>
    </submittedName>
</protein>
<evidence type="ECO:0000313" key="1">
    <source>
        <dbReference type="EMBL" id="PXX53880.1"/>
    </source>
</evidence>
<gene>
    <name evidence="1" type="ORF">DFR70_1261</name>
</gene>
<keyword evidence="2" id="KW-1185">Reference proteome</keyword>
<accession>A0A318JS90</accession>
<proteinExistence type="predicted"/>